<proteinExistence type="predicted"/>
<organism evidence="3 4">
    <name type="scientific">Canavalia gladiata</name>
    <name type="common">Sword bean</name>
    <name type="synonym">Dolichos gladiatus</name>
    <dbReference type="NCBI Taxonomy" id="3824"/>
    <lineage>
        <taxon>Eukaryota</taxon>
        <taxon>Viridiplantae</taxon>
        <taxon>Streptophyta</taxon>
        <taxon>Embryophyta</taxon>
        <taxon>Tracheophyta</taxon>
        <taxon>Spermatophyta</taxon>
        <taxon>Magnoliopsida</taxon>
        <taxon>eudicotyledons</taxon>
        <taxon>Gunneridae</taxon>
        <taxon>Pentapetalae</taxon>
        <taxon>rosids</taxon>
        <taxon>fabids</taxon>
        <taxon>Fabales</taxon>
        <taxon>Fabaceae</taxon>
        <taxon>Papilionoideae</taxon>
        <taxon>50 kb inversion clade</taxon>
        <taxon>NPAAA clade</taxon>
        <taxon>indigoferoid/millettioid clade</taxon>
        <taxon>Phaseoleae</taxon>
        <taxon>Canavalia</taxon>
    </lineage>
</organism>
<accession>A0AAN9R4F9</accession>
<evidence type="ECO:0000256" key="2">
    <source>
        <dbReference type="SAM" id="SignalP"/>
    </source>
</evidence>
<feature type="compositionally biased region" description="Low complexity" evidence="1">
    <location>
        <begin position="129"/>
        <end position="138"/>
    </location>
</feature>
<comment type="caution">
    <text evidence="3">The sequence shown here is derived from an EMBL/GenBank/DDBJ whole genome shotgun (WGS) entry which is preliminary data.</text>
</comment>
<sequence>MNMARIGSVVTSGPWAKLLLLNLASSAPSASVDTRVEGTASLHIARSRLIRRGEGCLGVPSALSLTLRGWKKDVPTEVLHKEQDATQHVTKHGVGSCLELVTNCRALWGFHSLHEKDTSLGCSWSDGPSHSASSSSVSNATQRKERPSHREFSGSDSGVETRAGDQNVSGVPCITCNLCIPKKYG</sequence>
<feature type="compositionally biased region" description="Basic and acidic residues" evidence="1">
    <location>
        <begin position="142"/>
        <end position="153"/>
    </location>
</feature>
<name>A0AAN9R4F9_CANGL</name>
<protein>
    <recommendedName>
        <fullName evidence="5">Secreted protein</fullName>
    </recommendedName>
</protein>
<keyword evidence="4" id="KW-1185">Reference proteome</keyword>
<evidence type="ECO:0000313" key="3">
    <source>
        <dbReference type="EMBL" id="KAK7361910.1"/>
    </source>
</evidence>
<dbReference type="Proteomes" id="UP001367508">
    <property type="component" value="Unassembled WGS sequence"/>
</dbReference>
<dbReference type="EMBL" id="JAYMYQ010000001">
    <property type="protein sequence ID" value="KAK7361910.1"/>
    <property type="molecule type" value="Genomic_DNA"/>
</dbReference>
<keyword evidence="2" id="KW-0732">Signal</keyword>
<evidence type="ECO:0000256" key="1">
    <source>
        <dbReference type="SAM" id="MobiDB-lite"/>
    </source>
</evidence>
<feature type="region of interest" description="Disordered" evidence="1">
    <location>
        <begin position="129"/>
        <end position="164"/>
    </location>
</feature>
<dbReference type="AlphaFoldDB" id="A0AAN9R4F9"/>
<feature type="signal peptide" evidence="2">
    <location>
        <begin position="1"/>
        <end position="31"/>
    </location>
</feature>
<feature type="compositionally biased region" description="Polar residues" evidence="1">
    <location>
        <begin position="154"/>
        <end position="164"/>
    </location>
</feature>
<gene>
    <name evidence="3" type="ORF">VNO77_04002</name>
</gene>
<evidence type="ECO:0000313" key="4">
    <source>
        <dbReference type="Proteomes" id="UP001367508"/>
    </source>
</evidence>
<reference evidence="3 4" key="1">
    <citation type="submission" date="2024-01" db="EMBL/GenBank/DDBJ databases">
        <title>The genomes of 5 underutilized Papilionoideae crops provide insights into root nodulation and disease resistanc.</title>
        <authorList>
            <person name="Jiang F."/>
        </authorList>
    </citation>
    <scope>NUCLEOTIDE SEQUENCE [LARGE SCALE GENOMIC DNA]</scope>
    <source>
        <strain evidence="3">LVBAO_FW01</strain>
        <tissue evidence="3">Leaves</tissue>
    </source>
</reference>
<feature type="chain" id="PRO_5042851427" description="Secreted protein" evidence="2">
    <location>
        <begin position="32"/>
        <end position="185"/>
    </location>
</feature>
<evidence type="ECO:0008006" key="5">
    <source>
        <dbReference type="Google" id="ProtNLM"/>
    </source>
</evidence>